<dbReference type="KEGG" id="sulg:FJR48_04440"/>
<proteinExistence type="predicted"/>
<dbReference type="OrthoDB" id="5334684at2"/>
<name>A0A5P8P080_9BACT</name>
<sequence>MLIEEDYEKLKLSFIDSQRLFDKLNRVADQAEELEYDESGMYAEEEETLQRHWLKLSAKIVDALSDALNEYTIELKDMISLESRELNLNLIKAENVSEIKVDYSEDGAISISQVS</sequence>
<dbReference type="AlphaFoldDB" id="A0A5P8P080"/>
<evidence type="ECO:0000313" key="2">
    <source>
        <dbReference type="Proteomes" id="UP000326944"/>
    </source>
</evidence>
<dbReference type="RefSeq" id="WP_152306954.1">
    <property type="nucleotide sequence ID" value="NZ_CP043617.1"/>
</dbReference>
<evidence type="ECO:0000313" key="1">
    <source>
        <dbReference type="EMBL" id="QFR49011.1"/>
    </source>
</evidence>
<keyword evidence="2" id="KW-1185">Reference proteome</keyword>
<organism evidence="1 2">
    <name type="scientific">Sulfurimonas lithotrophica</name>
    <dbReference type="NCBI Taxonomy" id="2590022"/>
    <lineage>
        <taxon>Bacteria</taxon>
        <taxon>Pseudomonadati</taxon>
        <taxon>Campylobacterota</taxon>
        <taxon>Epsilonproteobacteria</taxon>
        <taxon>Campylobacterales</taxon>
        <taxon>Sulfurimonadaceae</taxon>
        <taxon>Sulfurimonas</taxon>
    </lineage>
</organism>
<reference evidence="1 2" key="1">
    <citation type="submission" date="2019-09" db="EMBL/GenBank/DDBJ databases">
        <title>Sulfurimonas gotlandica sp. nov., a chemoautotrophic and psychrotolerant epsilonproteobacterium isolated from a pelagic redoxcline, and an emended description of the genus Sulfurimonas.</title>
        <authorList>
            <person name="Wang S."/>
            <person name="Jiang L."/>
            <person name="Shao S."/>
        </authorList>
    </citation>
    <scope>NUCLEOTIDE SEQUENCE [LARGE SCALE GENOMIC DNA]</scope>
    <source>
        <strain evidence="1 2">GYSZ_1</strain>
    </source>
</reference>
<accession>A0A5P8P080</accession>
<gene>
    <name evidence="1" type="ORF">FJR48_04440</name>
</gene>
<dbReference type="Proteomes" id="UP000326944">
    <property type="component" value="Chromosome"/>
</dbReference>
<protein>
    <submittedName>
        <fullName evidence="1">Uncharacterized protein</fullName>
    </submittedName>
</protein>
<dbReference type="EMBL" id="CP043617">
    <property type="protein sequence ID" value="QFR49011.1"/>
    <property type="molecule type" value="Genomic_DNA"/>
</dbReference>